<keyword evidence="1" id="KW-0812">Transmembrane</keyword>
<gene>
    <name evidence="2" type="ORF">QO015_002313</name>
</gene>
<protein>
    <submittedName>
        <fullName evidence="2">Uncharacterized protein</fullName>
    </submittedName>
</protein>
<keyword evidence="1" id="KW-1133">Transmembrane helix</keyword>
<keyword evidence="3" id="KW-1185">Reference proteome</keyword>
<proteinExistence type="predicted"/>
<dbReference type="RefSeq" id="WP_266279265.1">
    <property type="nucleotide sequence ID" value="NZ_JAPKNF010000001.1"/>
</dbReference>
<name>A0ABU0M6V5_9HYPH</name>
<dbReference type="EMBL" id="JAUSWJ010000001">
    <property type="protein sequence ID" value="MDQ0516700.1"/>
    <property type="molecule type" value="Genomic_DNA"/>
</dbReference>
<evidence type="ECO:0000256" key="1">
    <source>
        <dbReference type="SAM" id="Phobius"/>
    </source>
</evidence>
<comment type="caution">
    <text evidence="2">The sequence shown here is derived from an EMBL/GenBank/DDBJ whole genome shotgun (WGS) entry which is preliminary data.</text>
</comment>
<feature type="transmembrane region" description="Helical" evidence="1">
    <location>
        <begin position="67"/>
        <end position="90"/>
    </location>
</feature>
<accession>A0ABU0M6V5</accession>
<keyword evidence="1" id="KW-0472">Membrane</keyword>
<evidence type="ECO:0000313" key="2">
    <source>
        <dbReference type="EMBL" id="MDQ0516700.1"/>
    </source>
</evidence>
<evidence type="ECO:0000313" key="3">
    <source>
        <dbReference type="Proteomes" id="UP001223743"/>
    </source>
</evidence>
<reference evidence="2 3" key="1">
    <citation type="submission" date="2023-07" db="EMBL/GenBank/DDBJ databases">
        <title>Genomic Encyclopedia of Type Strains, Phase IV (KMG-IV): sequencing the most valuable type-strain genomes for metagenomic binning, comparative biology and taxonomic classification.</title>
        <authorList>
            <person name="Goeker M."/>
        </authorList>
    </citation>
    <scope>NUCLEOTIDE SEQUENCE [LARGE SCALE GENOMIC DNA]</scope>
    <source>
        <strain evidence="2 3">B1-1</strain>
    </source>
</reference>
<organism evidence="2 3">
    <name type="scientific">Kaistia geumhonensis</name>
    <dbReference type="NCBI Taxonomy" id="410839"/>
    <lineage>
        <taxon>Bacteria</taxon>
        <taxon>Pseudomonadati</taxon>
        <taxon>Pseudomonadota</taxon>
        <taxon>Alphaproteobacteria</taxon>
        <taxon>Hyphomicrobiales</taxon>
        <taxon>Kaistiaceae</taxon>
        <taxon>Kaistia</taxon>
    </lineage>
</organism>
<dbReference type="Proteomes" id="UP001223743">
    <property type="component" value="Unassembled WGS sequence"/>
</dbReference>
<sequence length="99" mass="9952">MVRFLVRLAGLFALAGAVIALVIDGTRSIAASAPVTTPLAEAWRGADAASLSAVETALGGSMLTSPFLAVLALPAWLVFGALGALLILAARPARLRAVA</sequence>